<dbReference type="InterPro" id="IPR038864">
    <property type="entry name" value="HDR1"/>
</dbReference>
<dbReference type="PANTHER" id="PTHR37205:SF1">
    <property type="entry name" value="F23A5.30 PROTEIN"/>
    <property type="match status" value="1"/>
</dbReference>
<protein>
    <recommendedName>
        <fullName evidence="4">Protein HEADING DATE REPRESSOR 1</fullName>
    </recommendedName>
</protein>
<evidence type="ECO:0008006" key="4">
    <source>
        <dbReference type="Google" id="ProtNLM"/>
    </source>
</evidence>
<evidence type="ECO:0000256" key="1">
    <source>
        <dbReference type="SAM" id="Coils"/>
    </source>
</evidence>
<feature type="compositionally biased region" description="Polar residues" evidence="2">
    <location>
        <begin position="1"/>
        <end position="19"/>
    </location>
</feature>
<feature type="region of interest" description="Disordered" evidence="2">
    <location>
        <begin position="1"/>
        <end position="23"/>
    </location>
</feature>
<reference evidence="3" key="1">
    <citation type="submission" date="2023-03" db="UniProtKB">
        <authorList>
            <consortium name="EnsemblPlants"/>
        </authorList>
    </citation>
    <scope>IDENTIFICATION</scope>
</reference>
<name>A0A9I9DTU3_CUCME</name>
<dbReference type="AlphaFoldDB" id="A0A9I9DTU3"/>
<feature type="region of interest" description="Disordered" evidence="2">
    <location>
        <begin position="40"/>
        <end position="62"/>
    </location>
</feature>
<dbReference type="Gramene" id="MELO3C023486.2.1">
    <property type="protein sequence ID" value="MELO3C023486.2.1"/>
    <property type="gene ID" value="MELO3C023486.2"/>
</dbReference>
<accession>A0A9I9DTU3</accession>
<organism evidence="3">
    <name type="scientific">Cucumis melo</name>
    <name type="common">Muskmelon</name>
    <dbReference type="NCBI Taxonomy" id="3656"/>
    <lineage>
        <taxon>Eukaryota</taxon>
        <taxon>Viridiplantae</taxon>
        <taxon>Streptophyta</taxon>
        <taxon>Embryophyta</taxon>
        <taxon>Tracheophyta</taxon>
        <taxon>Spermatophyta</taxon>
        <taxon>Magnoliopsida</taxon>
        <taxon>eudicotyledons</taxon>
        <taxon>Gunneridae</taxon>
        <taxon>Pentapetalae</taxon>
        <taxon>rosids</taxon>
        <taxon>fabids</taxon>
        <taxon>Cucurbitales</taxon>
        <taxon>Cucurbitaceae</taxon>
        <taxon>Benincaseae</taxon>
        <taxon>Cucumis</taxon>
    </lineage>
</organism>
<proteinExistence type="predicted"/>
<keyword evidence="1" id="KW-0175">Coiled coil</keyword>
<evidence type="ECO:0000313" key="3">
    <source>
        <dbReference type="EnsemblPlants" id="MELO3C023486.2.1"/>
    </source>
</evidence>
<dbReference type="PANTHER" id="PTHR37205">
    <property type="entry name" value="F23A5.30 PROTEIN"/>
    <property type="match status" value="1"/>
</dbReference>
<feature type="region of interest" description="Disordered" evidence="2">
    <location>
        <begin position="78"/>
        <end position="162"/>
    </location>
</feature>
<dbReference type="GO" id="GO:0009909">
    <property type="term" value="P:regulation of flower development"/>
    <property type="evidence" value="ECO:0007669"/>
    <property type="project" value="InterPro"/>
</dbReference>
<sequence length="264" mass="30323">TQPQQTPNQKSFKPTQNPQPHFPLSLSLFFFMRKFEQDSSERLSGKALPRIPSSSMEHNHSGKIDRILEGFSPASAPRIQWNSRRRSASGRNLYKETEDQDSANKTCDKQEESPANDNISQDTDTVPPELSERRKALFEPLEPVRNINGRRPSAESLLPPPDFDETTYPRGWLIGKKRKLVNVDVVESMRRIAVQEMNRKDREIDGLNEQLDEDARCLEHLQIQLLQEKSKRSEVERENAMLHDQINMLMSMLDNEGADGSDEP</sequence>
<feature type="coiled-coil region" evidence="1">
    <location>
        <begin position="190"/>
        <end position="238"/>
    </location>
</feature>
<dbReference type="EnsemblPlants" id="MELO3C023486.2.1">
    <property type="protein sequence ID" value="MELO3C023486.2.1"/>
    <property type="gene ID" value="MELO3C023486.2"/>
</dbReference>
<feature type="compositionally biased region" description="Polar residues" evidence="2">
    <location>
        <begin position="113"/>
        <end position="124"/>
    </location>
</feature>
<evidence type="ECO:0000256" key="2">
    <source>
        <dbReference type="SAM" id="MobiDB-lite"/>
    </source>
</evidence>